<gene>
    <name evidence="3" type="ORF">K469DRAFT_663447</name>
</gene>
<evidence type="ECO:0000256" key="2">
    <source>
        <dbReference type="SAM" id="Phobius"/>
    </source>
</evidence>
<name>A0A6A6E3L3_9PEZI</name>
<dbReference type="EMBL" id="ML994629">
    <property type="protein sequence ID" value="KAF2186517.1"/>
    <property type="molecule type" value="Genomic_DNA"/>
</dbReference>
<feature type="transmembrane region" description="Helical" evidence="2">
    <location>
        <begin position="6"/>
        <end position="26"/>
    </location>
</feature>
<sequence length="260" mass="27620">MQSRAIIITSIFLISAIIIFSLTTLFHTNALTLRQPPAPSLTSNLEDLDLSQKDTLKVPGREDEPPYNSTENLNDTQLQSQGYTVPDATSSIDAGLIGATPTGSQVDEGYIGPIETSASIVLRPTPQPPPLPPPQAPTLPIMAASYTGSGGPKHCRGTVISTIELPPPASSHREGACFDLPVMARCGIFIANKDDNCEAQLFNAEGCLNTSTTFLNTVVFMPEERVVGAYWKSMWLRCGVEAPDASLLDPGILKGLLGGG</sequence>
<feature type="compositionally biased region" description="Basic and acidic residues" evidence="1">
    <location>
        <begin position="50"/>
        <end position="64"/>
    </location>
</feature>
<feature type="region of interest" description="Disordered" evidence="1">
    <location>
        <begin position="39"/>
        <end position="74"/>
    </location>
</feature>
<keyword evidence="2" id="KW-1133">Transmembrane helix</keyword>
<protein>
    <submittedName>
        <fullName evidence="3">Uncharacterized protein</fullName>
    </submittedName>
</protein>
<proteinExistence type="predicted"/>
<accession>A0A6A6E3L3</accession>
<keyword evidence="2" id="KW-0812">Transmembrane</keyword>
<keyword evidence="4" id="KW-1185">Reference proteome</keyword>
<reference evidence="3" key="1">
    <citation type="journal article" date="2020" name="Stud. Mycol.">
        <title>101 Dothideomycetes genomes: a test case for predicting lifestyles and emergence of pathogens.</title>
        <authorList>
            <person name="Haridas S."/>
            <person name="Albert R."/>
            <person name="Binder M."/>
            <person name="Bloem J."/>
            <person name="Labutti K."/>
            <person name="Salamov A."/>
            <person name="Andreopoulos B."/>
            <person name="Baker S."/>
            <person name="Barry K."/>
            <person name="Bills G."/>
            <person name="Bluhm B."/>
            <person name="Cannon C."/>
            <person name="Castanera R."/>
            <person name="Culley D."/>
            <person name="Daum C."/>
            <person name="Ezra D."/>
            <person name="Gonzalez J."/>
            <person name="Henrissat B."/>
            <person name="Kuo A."/>
            <person name="Liang C."/>
            <person name="Lipzen A."/>
            <person name="Lutzoni F."/>
            <person name="Magnuson J."/>
            <person name="Mondo S."/>
            <person name="Nolan M."/>
            <person name="Ohm R."/>
            <person name="Pangilinan J."/>
            <person name="Park H.-J."/>
            <person name="Ramirez L."/>
            <person name="Alfaro M."/>
            <person name="Sun H."/>
            <person name="Tritt A."/>
            <person name="Yoshinaga Y."/>
            <person name="Zwiers L.-H."/>
            <person name="Turgeon B."/>
            <person name="Goodwin S."/>
            <person name="Spatafora J."/>
            <person name="Crous P."/>
            <person name="Grigoriev I."/>
        </authorList>
    </citation>
    <scope>NUCLEOTIDE SEQUENCE</scope>
    <source>
        <strain evidence="3">CBS 207.26</strain>
    </source>
</reference>
<dbReference type="Proteomes" id="UP000800200">
    <property type="component" value="Unassembled WGS sequence"/>
</dbReference>
<dbReference type="OrthoDB" id="3943581at2759"/>
<keyword evidence="2" id="KW-0472">Membrane</keyword>
<dbReference type="AlphaFoldDB" id="A0A6A6E3L3"/>
<evidence type="ECO:0000256" key="1">
    <source>
        <dbReference type="SAM" id="MobiDB-lite"/>
    </source>
</evidence>
<organism evidence="3 4">
    <name type="scientific">Zopfia rhizophila CBS 207.26</name>
    <dbReference type="NCBI Taxonomy" id="1314779"/>
    <lineage>
        <taxon>Eukaryota</taxon>
        <taxon>Fungi</taxon>
        <taxon>Dikarya</taxon>
        <taxon>Ascomycota</taxon>
        <taxon>Pezizomycotina</taxon>
        <taxon>Dothideomycetes</taxon>
        <taxon>Dothideomycetes incertae sedis</taxon>
        <taxon>Zopfiaceae</taxon>
        <taxon>Zopfia</taxon>
    </lineage>
</organism>
<evidence type="ECO:0000313" key="4">
    <source>
        <dbReference type="Proteomes" id="UP000800200"/>
    </source>
</evidence>
<evidence type="ECO:0000313" key="3">
    <source>
        <dbReference type="EMBL" id="KAF2186517.1"/>
    </source>
</evidence>